<keyword evidence="1" id="KW-0812">Transmembrane</keyword>
<sequence length="128" mass="15022">MGELGIFLLSLTLMVDIRRSHEFGNNLWDVDIYDLLGIYYKRNVNLFKDDFEEHTLGTLYIMNKGIIMIVVILELSFLFYIQRCQRLNGKIVARAEDEVEHKGELCTFLLSLTPIVDIRRLYEFGNNL</sequence>
<dbReference type="EMBL" id="QKWP01000373">
    <property type="protein sequence ID" value="RIB21217.1"/>
    <property type="molecule type" value="Genomic_DNA"/>
</dbReference>
<dbReference type="Proteomes" id="UP000266673">
    <property type="component" value="Unassembled WGS sequence"/>
</dbReference>
<keyword evidence="3" id="KW-1185">Reference proteome</keyword>
<evidence type="ECO:0000313" key="2">
    <source>
        <dbReference type="EMBL" id="RIB21217.1"/>
    </source>
</evidence>
<gene>
    <name evidence="2" type="ORF">C2G38_2177246</name>
</gene>
<feature type="transmembrane region" description="Helical" evidence="1">
    <location>
        <begin position="61"/>
        <end position="81"/>
    </location>
</feature>
<evidence type="ECO:0000313" key="3">
    <source>
        <dbReference type="Proteomes" id="UP000266673"/>
    </source>
</evidence>
<organism evidence="2 3">
    <name type="scientific">Gigaspora rosea</name>
    <dbReference type="NCBI Taxonomy" id="44941"/>
    <lineage>
        <taxon>Eukaryota</taxon>
        <taxon>Fungi</taxon>
        <taxon>Fungi incertae sedis</taxon>
        <taxon>Mucoromycota</taxon>
        <taxon>Glomeromycotina</taxon>
        <taxon>Glomeromycetes</taxon>
        <taxon>Diversisporales</taxon>
        <taxon>Gigasporaceae</taxon>
        <taxon>Gigaspora</taxon>
    </lineage>
</organism>
<dbReference type="AlphaFoldDB" id="A0A397VIP2"/>
<protein>
    <submittedName>
        <fullName evidence="2">Uncharacterized protein</fullName>
    </submittedName>
</protein>
<name>A0A397VIP2_9GLOM</name>
<proteinExistence type="predicted"/>
<keyword evidence="1" id="KW-0472">Membrane</keyword>
<comment type="caution">
    <text evidence="2">The sequence shown here is derived from an EMBL/GenBank/DDBJ whole genome shotgun (WGS) entry which is preliminary data.</text>
</comment>
<accession>A0A397VIP2</accession>
<reference evidence="2 3" key="1">
    <citation type="submission" date="2018-06" db="EMBL/GenBank/DDBJ databases">
        <title>Comparative genomics reveals the genomic features of Rhizophagus irregularis, R. cerebriforme, R. diaphanum and Gigaspora rosea, and their symbiotic lifestyle signature.</title>
        <authorList>
            <person name="Morin E."/>
            <person name="San Clemente H."/>
            <person name="Chen E.C.H."/>
            <person name="De La Providencia I."/>
            <person name="Hainaut M."/>
            <person name="Kuo A."/>
            <person name="Kohler A."/>
            <person name="Murat C."/>
            <person name="Tang N."/>
            <person name="Roy S."/>
            <person name="Loubradou J."/>
            <person name="Henrissat B."/>
            <person name="Grigoriev I.V."/>
            <person name="Corradi N."/>
            <person name="Roux C."/>
            <person name="Martin F.M."/>
        </authorList>
    </citation>
    <scope>NUCLEOTIDE SEQUENCE [LARGE SCALE GENOMIC DNA]</scope>
    <source>
        <strain evidence="2 3">DAOM 194757</strain>
    </source>
</reference>
<evidence type="ECO:0000256" key="1">
    <source>
        <dbReference type="SAM" id="Phobius"/>
    </source>
</evidence>
<keyword evidence="1" id="KW-1133">Transmembrane helix</keyword>